<dbReference type="EMBL" id="AMQN01015213">
    <property type="status" value="NOT_ANNOTATED_CDS"/>
    <property type="molecule type" value="Genomic_DNA"/>
</dbReference>
<reference evidence="3" key="1">
    <citation type="submission" date="2012-12" db="EMBL/GenBank/DDBJ databases">
        <authorList>
            <person name="Hellsten U."/>
            <person name="Grimwood J."/>
            <person name="Chapman J.A."/>
            <person name="Shapiro H."/>
            <person name="Aerts A."/>
            <person name="Otillar R.P."/>
            <person name="Terry A.Y."/>
            <person name="Boore J.L."/>
            <person name="Simakov O."/>
            <person name="Marletaz F."/>
            <person name="Cho S.-J."/>
            <person name="Edsinger-Gonzales E."/>
            <person name="Havlak P."/>
            <person name="Kuo D.-H."/>
            <person name="Larsson T."/>
            <person name="Lv J."/>
            <person name="Arendt D."/>
            <person name="Savage R."/>
            <person name="Osoegawa K."/>
            <person name="de Jong P."/>
            <person name="Lindberg D.R."/>
            <person name="Seaver E.C."/>
            <person name="Weisblat D.A."/>
            <person name="Putnam N.H."/>
            <person name="Grigoriev I.V."/>
            <person name="Rokhsar D.S."/>
        </authorList>
    </citation>
    <scope>NUCLEOTIDE SEQUENCE</scope>
    <source>
        <strain evidence="3">I ESC-2004</strain>
    </source>
</reference>
<protein>
    <submittedName>
        <fullName evidence="1 2">Uncharacterized protein</fullName>
    </submittedName>
</protein>
<evidence type="ECO:0000313" key="1">
    <source>
        <dbReference type="EMBL" id="ELT88764.1"/>
    </source>
</evidence>
<gene>
    <name evidence="1" type="ORF">CAPTEDRAFT_208195</name>
</gene>
<name>R7T5T8_CAPTE</name>
<proteinExistence type="predicted"/>
<accession>R7T5T8</accession>
<dbReference type="HOGENOM" id="CLU_2294319_0_0_1"/>
<evidence type="ECO:0000313" key="2">
    <source>
        <dbReference type="EnsemblMetazoa" id="CapteP208195"/>
    </source>
</evidence>
<keyword evidence="3" id="KW-1185">Reference proteome</keyword>
<organism evidence="1">
    <name type="scientific">Capitella teleta</name>
    <name type="common">Polychaete worm</name>
    <dbReference type="NCBI Taxonomy" id="283909"/>
    <lineage>
        <taxon>Eukaryota</taxon>
        <taxon>Metazoa</taxon>
        <taxon>Spiralia</taxon>
        <taxon>Lophotrochozoa</taxon>
        <taxon>Annelida</taxon>
        <taxon>Polychaeta</taxon>
        <taxon>Sedentaria</taxon>
        <taxon>Scolecida</taxon>
        <taxon>Capitellidae</taxon>
        <taxon>Capitella</taxon>
    </lineage>
</organism>
<dbReference type="EMBL" id="KB311715">
    <property type="protein sequence ID" value="ELT88764.1"/>
    <property type="molecule type" value="Genomic_DNA"/>
</dbReference>
<dbReference type="Proteomes" id="UP000014760">
    <property type="component" value="Unassembled WGS sequence"/>
</dbReference>
<evidence type="ECO:0000313" key="3">
    <source>
        <dbReference type="Proteomes" id="UP000014760"/>
    </source>
</evidence>
<dbReference type="EnsemblMetazoa" id="CapteT208195">
    <property type="protein sequence ID" value="CapteP208195"/>
    <property type="gene ID" value="CapteG208195"/>
</dbReference>
<sequence length="101" mass="11471">MDSIVRIRLFVLKAFVAAIMFMGMAVAGEAVVQSVNIESYKVIDRYTVNSCTKQLLTWTSQCPCVRKWLLPLRELSWDANTATMHDVCFILGFWENGSVFS</sequence>
<reference evidence="2" key="3">
    <citation type="submission" date="2015-06" db="UniProtKB">
        <authorList>
            <consortium name="EnsemblMetazoa"/>
        </authorList>
    </citation>
    <scope>IDENTIFICATION</scope>
</reference>
<dbReference type="AlphaFoldDB" id="R7T5T8"/>
<reference evidence="1 3" key="2">
    <citation type="journal article" date="2013" name="Nature">
        <title>Insights into bilaterian evolution from three spiralian genomes.</title>
        <authorList>
            <person name="Simakov O."/>
            <person name="Marletaz F."/>
            <person name="Cho S.J."/>
            <person name="Edsinger-Gonzales E."/>
            <person name="Havlak P."/>
            <person name="Hellsten U."/>
            <person name="Kuo D.H."/>
            <person name="Larsson T."/>
            <person name="Lv J."/>
            <person name="Arendt D."/>
            <person name="Savage R."/>
            <person name="Osoegawa K."/>
            <person name="de Jong P."/>
            <person name="Grimwood J."/>
            <person name="Chapman J.A."/>
            <person name="Shapiro H."/>
            <person name="Aerts A."/>
            <person name="Otillar R.P."/>
            <person name="Terry A.Y."/>
            <person name="Boore J.L."/>
            <person name="Grigoriev I.V."/>
            <person name="Lindberg D.R."/>
            <person name="Seaver E.C."/>
            <person name="Weisblat D.A."/>
            <person name="Putnam N.H."/>
            <person name="Rokhsar D.S."/>
        </authorList>
    </citation>
    <scope>NUCLEOTIDE SEQUENCE</scope>
    <source>
        <strain evidence="1 3">I ESC-2004</strain>
    </source>
</reference>